<proteinExistence type="predicted"/>
<dbReference type="GO" id="GO:0016020">
    <property type="term" value="C:membrane"/>
    <property type="evidence" value="ECO:0007669"/>
    <property type="project" value="InterPro"/>
</dbReference>
<protein>
    <submittedName>
        <fullName evidence="7">PAS domain-containing methyl-accepting chemotaxis protein</fullName>
    </submittedName>
</protein>
<dbReference type="Gene3D" id="1.10.287.950">
    <property type="entry name" value="Methyl-accepting chemotaxis protein"/>
    <property type="match status" value="1"/>
</dbReference>
<dbReference type="InterPro" id="IPR000700">
    <property type="entry name" value="PAS-assoc_C"/>
</dbReference>
<feature type="domain" description="PAS" evidence="5">
    <location>
        <begin position="115"/>
        <end position="164"/>
    </location>
</feature>
<evidence type="ECO:0000313" key="8">
    <source>
        <dbReference type="Proteomes" id="UP000504844"/>
    </source>
</evidence>
<dbReference type="InterPro" id="IPR001610">
    <property type="entry name" value="PAC"/>
</dbReference>
<evidence type="ECO:0000313" key="7">
    <source>
        <dbReference type="EMBL" id="QKJ65691.1"/>
    </source>
</evidence>
<dbReference type="PANTHER" id="PTHR32089">
    <property type="entry name" value="METHYL-ACCEPTING CHEMOTAXIS PROTEIN MCPB"/>
    <property type="match status" value="1"/>
</dbReference>
<dbReference type="CDD" id="cd00130">
    <property type="entry name" value="PAS"/>
    <property type="match status" value="2"/>
</dbReference>
<dbReference type="PANTHER" id="PTHR32089:SF112">
    <property type="entry name" value="LYSOZYME-LIKE PROTEIN-RELATED"/>
    <property type="match status" value="1"/>
</dbReference>
<evidence type="ECO:0000259" key="4">
    <source>
        <dbReference type="PROSITE" id="PS50111"/>
    </source>
</evidence>
<sequence length="439" mass="49436">MFFKQNRLISQLDSAAEAALRGDMPRWTMDGDEKWRAIGDKLHRIWHKNSEALSAALHEKRALHDEVSALQEELAKEKTQYSALEKRFDLVNQASSEGLWDMSVVAGDPLNPANVFWWSPTFRRLLGFTDERDFPNVLGSWANLLHPEDKDTTLTAFADHLNDKSGRTPYDIEYRLQCKDKQYRWFRARGATQRNSEGVPLRVAGSLEGISLRKKNEAELSKTLTRFELSSAMLSEGLWDMEVDVDNPVNPQNAFWWSEQFRALLGFNSINEFPDVLDSWASRLHPDEKQGVLDAFAAHLNDKTGNTPYNIEYRLKCKNNEYHWFRARGKTRRDSNGAPLRVVGALAAIDAEKKSEALSGESTQRQSLEKSLAEIATIVGTIKSIADQTNLLALNAAIEAARAGEAGRGFAVVADEVRKLAERTSAATLDVESLVRQSK</sequence>
<dbReference type="Proteomes" id="UP000504844">
    <property type="component" value="Chromosome"/>
</dbReference>
<keyword evidence="8" id="KW-1185">Reference proteome</keyword>
<organism evidence="7 8">
    <name type="scientific">Deefgea piscis</name>
    <dbReference type="NCBI Taxonomy" id="2739061"/>
    <lineage>
        <taxon>Bacteria</taxon>
        <taxon>Pseudomonadati</taxon>
        <taxon>Pseudomonadota</taxon>
        <taxon>Betaproteobacteria</taxon>
        <taxon>Neisseriales</taxon>
        <taxon>Chitinibacteraceae</taxon>
        <taxon>Deefgea</taxon>
    </lineage>
</organism>
<dbReference type="PROSITE" id="PS50111">
    <property type="entry name" value="CHEMOTAXIS_TRANSDUC_2"/>
    <property type="match status" value="1"/>
</dbReference>
<dbReference type="InterPro" id="IPR004089">
    <property type="entry name" value="MCPsignal_dom"/>
</dbReference>
<dbReference type="InterPro" id="IPR035965">
    <property type="entry name" value="PAS-like_dom_sf"/>
</dbReference>
<dbReference type="Gene3D" id="3.30.450.20">
    <property type="entry name" value="PAS domain"/>
    <property type="match status" value="2"/>
</dbReference>
<dbReference type="InterPro" id="IPR013655">
    <property type="entry name" value="PAS_fold_3"/>
</dbReference>
<name>A0A6M8SM03_9NEIS</name>
<evidence type="ECO:0000256" key="1">
    <source>
        <dbReference type="ARBA" id="ARBA00023224"/>
    </source>
</evidence>
<dbReference type="Pfam" id="PF08447">
    <property type="entry name" value="PAS_3"/>
    <property type="match status" value="2"/>
</dbReference>
<evidence type="ECO:0000259" key="5">
    <source>
        <dbReference type="PROSITE" id="PS50112"/>
    </source>
</evidence>
<evidence type="ECO:0000259" key="6">
    <source>
        <dbReference type="PROSITE" id="PS50113"/>
    </source>
</evidence>
<dbReference type="RefSeq" id="WP_173532200.1">
    <property type="nucleotide sequence ID" value="NZ_CP054143.1"/>
</dbReference>
<dbReference type="GO" id="GO:0007165">
    <property type="term" value="P:signal transduction"/>
    <property type="evidence" value="ECO:0007669"/>
    <property type="project" value="UniProtKB-KW"/>
</dbReference>
<dbReference type="PROSITE" id="PS50112">
    <property type="entry name" value="PAS"/>
    <property type="match status" value="1"/>
</dbReference>
<dbReference type="Pfam" id="PF00015">
    <property type="entry name" value="MCPsignal"/>
    <property type="match status" value="1"/>
</dbReference>
<dbReference type="PROSITE" id="PS50113">
    <property type="entry name" value="PAC"/>
    <property type="match status" value="1"/>
</dbReference>
<dbReference type="InterPro" id="IPR000014">
    <property type="entry name" value="PAS"/>
</dbReference>
<dbReference type="AlphaFoldDB" id="A0A6M8SM03"/>
<feature type="coiled-coil region" evidence="3">
    <location>
        <begin position="53"/>
        <end position="87"/>
    </location>
</feature>
<gene>
    <name evidence="7" type="ORF">HQN60_02510</name>
</gene>
<reference evidence="7 8" key="1">
    <citation type="submission" date="2020-05" db="EMBL/GenBank/DDBJ databases">
        <title>Complete genome sequence of Deefgea sp. D17.</title>
        <authorList>
            <person name="Bae J.-W."/>
            <person name="Han J.E."/>
        </authorList>
    </citation>
    <scope>NUCLEOTIDE SEQUENCE [LARGE SCALE GENOMIC DNA]</scope>
    <source>
        <strain evidence="7 8">D17</strain>
    </source>
</reference>
<dbReference type="SMART" id="SM00086">
    <property type="entry name" value="PAC"/>
    <property type="match status" value="2"/>
</dbReference>
<dbReference type="SUPFAM" id="SSF55785">
    <property type="entry name" value="PYP-like sensor domain (PAS domain)"/>
    <property type="match status" value="2"/>
</dbReference>
<dbReference type="KEGG" id="dee:HQN60_02510"/>
<evidence type="ECO:0000256" key="3">
    <source>
        <dbReference type="SAM" id="Coils"/>
    </source>
</evidence>
<evidence type="ECO:0000256" key="2">
    <source>
        <dbReference type="PROSITE-ProRule" id="PRU00284"/>
    </source>
</evidence>
<dbReference type="SUPFAM" id="SSF58104">
    <property type="entry name" value="Methyl-accepting chemotaxis protein (MCP) signaling domain"/>
    <property type="match status" value="1"/>
</dbReference>
<accession>A0A6M8SM03</accession>
<feature type="domain" description="PAC" evidence="6">
    <location>
        <begin position="170"/>
        <end position="222"/>
    </location>
</feature>
<keyword evidence="1 2" id="KW-0807">Transducer</keyword>
<keyword evidence="3" id="KW-0175">Coiled coil</keyword>
<feature type="domain" description="Methyl-accepting transducer" evidence="4">
    <location>
        <begin position="366"/>
        <end position="439"/>
    </location>
</feature>
<dbReference type="EMBL" id="CP054143">
    <property type="protein sequence ID" value="QKJ65691.1"/>
    <property type="molecule type" value="Genomic_DNA"/>
</dbReference>